<dbReference type="InterPro" id="IPR037059">
    <property type="entry name" value="RHD_DNA_bind_dom_sf"/>
</dbReference>
<reference evidence="3 4" key="1">
    <citation type="submission" date="2022-12" db="EMBL/GenBank/DDBJ databases">
        <title>Chromosome-level genome of Tegillarca granosa.</title>
        <authorList>
            <person name="Kim J."/>
        </authorList>
    </citation>
    <scope>NUCLEOTIDE SEQUENCE [LARGE SCALE GENOMIC DNA]</scope>
    <source>
        <strain evidence="3">Teg-2019</strain>
        <tissue evidence="3">Adductor muscle</tissue>
    </source>
</reference>
<dbReference type="SUPFAM" id="SSF49417">
    <property type="entry name" value="p53-like transcription factors"/>
    <property type="match status" value="1"/>
</dbReference>
<feature type="compositionally biased region" description="Low complexity" evidence="1">
    <location>
        <begin position="368"/>
        <end position="379"/>
    </location>
</feature>
<sequence length="432" mass="48222">MHCNPKYNMRNIYDKKMDISNDHDMIKTILNMEESSSCNPVVLQNSYNDTGQQNISNNQVRSPIKQDANVNGMSISHSGTESSLNGGLPHDLHNVKVHDFSEVKVHDFTDVKPIIHQDINNHQQYPSAVSPNHCFELKMPFQTSTDYEKPESKPQNLIPVTRSQTHSRRSKEPTLNQQFPSKLQGVELRILEQPEEQHRARYLTEGSRGAVKNRSQDGHPLVKLFGYEGPAVLQVFVGNDTGRVKPHGFYQACKVAAQPIGQPEACKLSRLESTVDGGEELFIIVGPCIKQETPMETDQYQKRNIPFTVSPEALELNKQIQESQQTAASSMFQLPPGTLTTSERTSMNVDTLVVSSVGSNGMVGQVDVSQQQSFPSQPVRDTDHHMESSAKEKPVTRKGNGPGSARSATFSNKCKFKCPSTEVHGTTNYYLW</sequence>
<dbReference type="InterPro" id="IPR008366">
    <property type="entry name" value="NFAT"/>
</dbReference>
<dbReference type="PROSITE" id="PS50254">
    <property type="entry name" value="REL_2"/>
    <property type="match status" value="1"/>
</dbReference>
<dbReference type="InterPro" id="IPR011539">
    <property type="entry name" value="RHD_DNA_bind_dom"/>
</dbReference>
<evidence type="ECO:0000259" key="2">
    <source>
        <dbReference type="PROSITE" id="PS50254"/>
    </source>
</evidence>
<dbReference type="Proteomes" id="UP001217089">
    <property type="component" value="Unassembled WGS sequence"/>
</dbReference>
<dbReference type="InterPro" id="IPR008967">
    <property type="entry name" value="p53-like_TF_DNA-bd_sf"/>
</dbReference>
<comment type="caution">
    <text evidence="3">The sequence shown here is derived from an EMBL/GenBank/DDBJ whole genome shotgun (WGS) entry which is preliminary data.</text>
</comment>
<organism evidence="3 4">
    <name type="scientific">Tegillarca granosa</name>
    <name type="common">Malaysian cockle</name>
    <name type="synonym">Anadara granosa</name>
    <dbReference type="NCBI Taxonomy" id="220873"/>
    <lineage>
        <taxon>Eukaryota</taxon>
        <taxon>Metazoa</taxon>
        <taxon>Spiralia</taxon>
        <taxon>Lophotrochozoa</taxon>
        <taxon>Mollusca</taxon>
        <taxon>Bivalvia</taxon>
        <taxon>Autobranchia</taxon>
        <taxon>Pteriomorphia</taxon>
        <taxon>Arcoida</taxon>
        <taxon>Arcoidea</taxon>
        <taxon>Arcidae</taxon>
        <taxon>Tegillarca</taxon>
    </lineage>
</organism>
<feature type="domain" description="RHD" evidence="2">
    <location>
        <begin position="170"/>
        <end position="251"/>
    </location>
</feature>
<evidence type="ECO:0000313" key="4">
    <source>
        <dbReference type="Proteomes" id="UP001217089"/>
    </source>
</evidence>
<dbReference type="Pfam" id="PF00554">
    <property type="entry name" value="RHD_DNA_bind"/>
    <property type="match status" value="1"/>
</dbReference>
<proteinExistence type="predicted"/>
<dbReference type="PANTHER" id="PTHR12533">
    <property type="entry name" value="NFAT"/>
    <property type="match status" value="1"/>
</dbReference>
<dbReference type="Gene3D" id="2.60.40.340">
    <property type="entry name" value="Rel homology domain (RHD), DNA-binding domain"/>
    <property type="match status" value="1"/>
</dbReference>
<accession>A0ABQ9EAR4</accession>
<protein>
    <recommendedName>
        <fullName evidence="2">RHD domain-containing protein</fullName>
    </recommendedName>
</protein>
<name>A0ABQ9EAR4_TEGGR</name>
<evidence type="ECO:0000256" key="1">
    <source>
        <dbReference type="SAM" id="MobiDB-lite"/>
    </source>
</evidence>
<evidence type="ECO:0000313" key="3">
    <source>
        <dbReference type="EMBL" id="KAJ8302434.1"/>
    </source>
</evidence>
<feature type="region of interest" description="Disordered" evidence="1">
    <location>
        <begin position="160"/>
        <end position="179"/>
    </location>
</feature>
<gene>
    <name evidence="3" type="ORF">KUTeg_018830</name>
</gene>
<dbReference type="EMBL" id="JARBDR010000917">
    <property type="protein sequence ID" value="KAJ8302434.1"/>
    <property type="molecule type" value="Genomic_DNA"/>
</dbReference>
<keyword evidence="4" id="KW-1185">Reference proteome</keyword>
<feature type="compositionally biased region" description="Basic and acidic residues" evidence="1">
    <location>
        <begin position="380"/>
        <end position="395"/>
    </location>
</feature>
<dbReference type="PANTHER" id="PTHR12533:SF7">
    <property type="entry name" value="NFAT NUCLEAR FACTOR, ISOFORM B"/>
    <property type="match status" value="1"/>
</dbReference>
<feature type="region of interest" description="Disordered" evidence="1">
    <location>
        <begin position="368"/>
        <end position="410"/>
    </location>
</feature>